<dbReference type="EMBL" id="JSYZ01000018">
    <property type="protein sequence ID" value="KPA88760.1"/>
    <property type="molecule type" value="Genomic_DNA"/>
</dbReference>
<dbReference type="AlphaFoldDB" id="A0A0N0E2D3"/>
<accession>A0A0N0E2D3</accession>
<dbReference type="InterPro" id="IPR050683">
    <property type="entry name" value="Bact_Polysacc_Export_ATP-bd"/>
</dbReference>
<feature type="domain" description="ABC transporter" evidence="5">
    <location>
        <begin position="23"/>
        <end position="241"/>
    </location>
</feature>
<dbReference type="InterPro" id="IPR027417">
    <property type="entry name" value="P-loop_NTPase"/>
</dbReference>
<organism evidence="6 7">
    <name type="scientific">Pseudomonas asplenii</name>
    <dbReference type="NCBI Taxonomy" id="53407"/>
    <lineage>
        <taxon>Bacteria</taxon>
        <taxon>Pseudomonadati</taxon>
        <taxon>Pseudomonadota</taxon>
        <taxon>Gammaproteobacteria</taxon>
        <taxon>Pseudomonadales</taxon>
        <taxon>Pseudomonadaceae</taxon>
        <taxon>Pseudomonas</taxon>
    </lineage>
</organism>
<evidence type="ECO:0000256" key="3">
    <source>
        <dbReference type="ARBA" id="ARBA00022741"/>
    </source>
</evidence>
<dbReference type="SMART" id="SM00382">
    <property type="entry name" value="AAA"/>
    <property type="match status" value="1"/>
</dbReference>
<dbReference type="InterPro" id="IPR003593">
    <property type="entry name" value="AAA+_ATPase"/>
</dbReference>
<evidence type="ECO:0000313" key="7">
    <source>
        <dbReference type="Proteomes" id="UP000037931"/>
    </source>
</evidence>
<proteinExistence type="inferred from homology"/>
<dbReference type="Pfam" id="PF00005">
    <property type="entry name" value="ABC_tran"/>
    <property type="match status" value="1"/>
</dbReference>
<reference evidence="6 7" key="1">
    <citation type="journal article" date="2015" name="PLoS ONE">
        <title>Rice-Infecting Pseudomonas Genomes Are Highly Accessorized and Harbor Multiple Putative Virulence Mechanisms to Cause Sheath Brown Rot.</title>
        <authorList>
            <person name="Quibod I.L."/>
            <person name="Grande G."/>
            <person name="Oreiro E.G."/>
            <person name="Borja F.N."/>
            <person name="Dossa G.S."/>
            <person name="Mauleon R."/>
            <person name="Cruz C.V."/>
            <person name="Oliva R."/>
        </authorList>
    </citation>
    <scope>NUCLEOTIDE SEQUENCE [LARGE SCALE GENOMIC DNA]</scope>
    <source>
        <strain evidence="6 7">IRRI 6609</strain>
    </source>
</reference>
<keyword evidence="3" id="KW-0547">Nucleotide-binding</keyword>
<dbReference type="PANTHER" id="PTHR46743">
    <property type="entry name" value="TEICHOIC ACIDS EXPORT ATP-BINDING PROTEIN TAGH"/>
    <property type="match status" value="1"/>
</dbReference>
<dbReference type="PROSITE" id="PS50893">
    <property type="entry name" value="ABC_TRANSPORTER_2"/>
    <property type="match status" value="1"/>
</dbReference>
<dbReference type="PANTHER" id="PTHR46743:SF2">
    <property type="entry name" value="TEICHOIC ACIDS EXPORT ATP-BINDING PROTEIN TAGH"/>
    <property type="match status" value="1"/>
</dbReference>
<comment type="caution">
    <text evidence="6">The sequence shown here is derived from an EMBL/GenBank/DDBJ whole genome shotgun (WGS) entry which is preliminary data.</text>
</comment>
<name>A0A0N0E2D3_9PSED</name>
<dbReference type="PATRIC" id="fig|50340.43.peg.1731"/>
<dbReference type="InterPro" id="IPR015860">
    <property type="entry name" value="ABC_transpr_TagH-like"/>
</dbReference>
<protein>
    <submittedName>
        <fullName evidence="6">ABC-type polysaccharide/polyol phosphate transport system, ATPase component</fullName>
    </submittedName>
</protein>
<sequence>MAFIQLKNLALSFPVITEAGASLRTQLVRMSTGGIISRDDSHTVHIQALKDINLTLVDGDRVGLIGHNGSGKSSLLRTLAGIYMPSSGTRHLQGSVRALFELGVGTDHELSGRANIDRLARLYGYPLRQVQADIAEIEAFSGLGGYLDLPIRSYSSGMQLRLIFAISTLYSSDILLIDEVFGVGDESFQEKARQRMESMMHRSKIVVMASHSKELLNKFCNKTIRLESGSIVAIESIKESV</sequence>
<evidence type="ECO:0000256" key="4">
    <source>
        <dbReference type="ARBA" id="ARBA00022840"/>
    </source>
</evidence>
<evidence type="ECO:0000256" key="1">
    <source>
        <dbReference type="ARBA" id="ARBA00005417"/>
    </source>
</evidence>
<dbReference type="GO" id="GO:0016887">
    <property type="term" value="F:ATP hydrolysis activity"/>
    <property type="evidence" value="ECO:0007669"/>
    <property type="project" value="InterPro"/>
</dbReference>
<dbReference type="GO" id="GO:0140359">
    <property type="term" value="F:ABC-type transporter activity"/>
    <property type="evidence" value="ECO:0007669"/>
    <property type="project" value="InterPro"/>
</dbReference>
<comment type="similarity">
    <text evidence="1">Belongs to the ABC transporter superfamily.</text>
</comment>
<gene>
    <name evidence="6" type="ORF">PF66_04428</name>
</gene>
<dbReference type="GO" id="GO:0005524">
    <property type="term" value="F:ATP binding"/>
    <property type="evidence" value="ECO:0007669"/>
    <property type="project" value="UniProtKB-KW"/>
</dbReference>
<dbReference type="Proteomes" id="UP000037931">
    <property type="component" value="Unassembled WGS sequence"/>
</dbReference>
<dbReference type="GO" id="GO:0016020">
    <property type="term" value="C:membrane"/>
    <property type="evidence" value="ECO:0007669"/>
    <property type="project" value="InterPro"/>
</dbReference>
<keyword evidence="4" id="KW-0067">ATP-binding</keyword>
<keyword evidence="7" id="KW-1185">Reference proteome</keyword>
<dbReference type="CDD" id="cd03220">
    <property type="entry name" value="ABC_KpsT_Wzt"/>
    <property type="match status" value="1"/>
</dbReference>
<evidence type="ECO:0000256" key="2">
    <source>
        <dbReference type="ARBA" id="ARBA00022448"/>
    </source>
</evidence>
<dbReference type="Gene3D" id="3.40.50.300">
    <property type="entry name" value="P-loop containing nucleotide triphosphate hydrolases"/>
    <property type="match status" value="1"/>
</dbReference>
<evidence type="ECO:0000259" key="5">
    <source>
        <dbReference type="PROSITE" id="PS50893"/>
    </source>
</evidence>
<dbReference type="STRING" id="50340.PF66_04428"/>
<dbReference type="SUPFAM" id="SSF52540">
    <property type="entry name" value="P-loop containing nucleoside triphosphate hydrolases"/>
    <property type="match status" value="1"/>
</dbReference>
<dbReference type="InterPro" id="IPR003439">
    <property type="entry name" value="ABC_transporter-like_ATP-bd"/>
</dbReference>
<keyword evidence="2" id="KW-0813">Transport</keyword>
<evidence type="ECO:0000313" key="6">
    <source>
        <dbReference type="EMBL" id="KPA88760.1"/>
    </source>
</evidence>